<feature type="domain" description="CHAD" evidence="2">
    <location>
        <begin position="299"/>
        <end position="581"/>
    </location>
</feature>
<sequence>MSRVVEMSLDAPALVAREWMQQTVEEPAARKTASARAKRHASVGGVGEAMAEALNHVAEFSPQLSPVSARTPLTIYPLALSRKLAEAGWRALVEASAEGRRLVVSRRDFHSPAVTVREVVYDARLESGVPLAEQVSGLPSELRQALDAAGALASLDSVLQLQRTVWRWTPQDGRPVDVVMNDALDVPPNAMPQAQPRFCELLVSTQCDAGEADTPSEGSDGEQPAPESEQPDPKGEQPDLKDEHPDSLTRAIRTLYAAAQALVAGLPVFPVLHGFLERPPHDPADEEPARAIPVDLIDIQTPHAALIAIGANIAQQWFGNERGVRETATIEFVHQMRIAQRRLRTALRIFSGWADEDWTTRVEPELRWLGERLGEARDLDVFTDSTLPALAAADVDASTWSAVLAEADARRFEARARLQAAMRSRRYAQLSLAWLAWLAELPLRSAPEAAADFTLREFVGKRVRKHYKRLTDTSKLSELDAEARHRHRIEAKRLRYMLEFFESIASGRTRRDVARTLQRIQSVLGDGNDAVVALGFLEQLDITPYQQGFARGWSQAVNHCAAQEGERLLHALDAPRIKHGA</sequence>
<proteinExistence type="predicted"/>
<dbReference type="PROSITE" id="PS51708">
    <property type="entry name" value="CHAD"/>
    <property type="match status" value="1"/>
</dbReference>
<dbReference type="Pfam" id="PF05235">
    <property type="entry name" value="CHAD"/>
    <property type="match status" value="1"/>
</dbReference>
<gene>
    <name evidence="3" type="ORF">FAZ95_37520</name>
</gene>
<keyword evidence="4" id="KW-1185">Reference proteome</keyword>
<dbReference type="KEGG" id="tvl:FAZ95_37520"/>
<dbReference type="InterPro" id="IPR038186">
    <property type="entry name" value="CHAD_dom_sf"/>
</dbReference>
<reference evidence="3 4" key="1">
    <citation type="submission" date="2019-05" db="EMBL/GenBank/DDBJ databases">
        <title>Burkholderia sp. DHOD12, isolated from subtropical forest soil.</title>
        <authorList>
            <person name="Gao Z.-H."/>
            <person name="Qiu L.-H."/>
        </authorList>
    </citation>
    <scope>NUCLEOTIDE SEQUENCE [LARGE SCALE GENOMIC DNA]</scope>
    <source>
        <strain evidence="3 4">DHOD12</strain>
    </source>
</reference>
<dbReference type="PANTHER" id="PTHR39339">
    <property type="entry name" value="SLR1444 PROTEIN"/>
    <property type="match status" value="1"/>
</dbReference>
<dbReference type="InterPro" id="IPR007899">
    <property type="entry name" value="CHAD_dom"/>
</dbReference>
<feature type="region of interest" description="Disordered" evidence="1">
    <location>
        <begin position="209"/>
        <end position="244"/>
    </location>
</feature>
<dbReference type="AlphaFoldDB" id="A0A4P8J0W5"/>
<dbReference type="RefSeq" id="WP_137337340.1">
    <property type="nucleotide sequence ID" value="NZ_CP040078.1"/>
</dbReference>
<evidence type="ECO:0000313" key="3">
    <source>
        <dbReference type="EMBL" id="QCP54581.1"/>
    </source>
</evidence>
<dbReference type="PANTHER" id="PTHR39339:SF1">
    <property type="entry name" value="CHAD DOMAIN-CONTAINING PROTEIN"/>
    <property type="match status" value="1"/>
</dbReference>
<protein>
    <submittedName>
        <fullName evidence="3">CHAD domain-containing protein</fullName>
    </submittedName>
</protein>
<name>A0A4P8J0W5_9BURK</name>
<feature type="compositionally biased region" description="Basic and acidic residues" evidence="1">
    <location>
        <begin position="231"/>
        <end position="244"/>
    </location>
</feature>
<organism evidence="3 4">
    <name type="scientific">Trinickia violacea</name>
    <dbReference type="NCBI Taxonomy" id="2571746"/>
    <lineage>
        <taxon>Bacteria</taxon>
        <taxon>Pseudomonadati</taxon>
        <taxon>Pseudomonadota</taxon>
        <taxon>Betaproteobacteria</taxon>
        <taxon>Burkholderiales</taxon>
        <taxon>Burkholderiaceae</taxon>
        <taxon>Trinickia</taxon>
    </lineage>
</organism>
<evidence type="ECO:0000313" key="4">
    <source>
        <dbReference type="Proteomes" id="UP000298656"/>
    </source>
</evidence>
<evidence type="ECO:0000256" key="1">
    <source>
        <dbReference type="SAM" id="MobiDB-lite"/>
    </source>
</evidence>
<dbReference type="SMART" id="SM00880">
    <property type="entry name" value="CHAD"/>
    <property type="match status" value="1"/>
</dbReference>
<dbReference type="Gene3D" id="1.40.20.10">
    <property type="entry name" value="CHAD domain"/>
    <property type="match status" value="1"/>
</dbReference>
<dbReference type="OrthoDB" id="3034217at2"/>
<dbReference type="Proteomes" id="UP000298656">
    <property type="component" value="Chromosome 2"/>
</dbReference>
<accession>A0A4P8J0W5</accession>
<evidence type="ECO:0000259" key="2">
    <source>
        <dbReference type="PROSITE" id="PS51708"/>
    </source>
</evidence>
<dbReference type="EMBL" id="CP040078">
    <property type="protein sequence ID" value="QCP54581.1"/>
    <property type="molecule type" value="Genomic_DNA"/>
</dbReference>